<gene>
    <name evidence="1" type="ORF">F0U60_10955</name>
</gene>
<proteinExistence type="predicted"/>
<accession>A0ABY9WU47</accession>
<sequence>MLPDSTVSIDDSRWPLRLERFVGTPTLRQYEDYLEECSAALRRGEKYIAITDLSRGGIPTPEQRQRQVLWLQEYESLMRELLLGVAFVITSPLVRLSVSTVMHLKPMPVPYFITHREVDAVAWAGARLEEWGMRLAAERVRSQYGLPIRVYAAERIRSA</sequence>
<keyword evidence="2" id="KW-1185">Reference proteome</keyword>
<dbReference type="RefSeq" id="WP_395817621.1">
    <property type="nucleotide sequence ID" value="NZ_CP043494.1"/>
</dbReference>
<reference evidence="1 2" key="1">
    <citation type="submission" date="2019-08" db="EMBL/GenBank/DDBJ databases">
        <title>Archangium and Cystobacter genomes.</title>
        <authorList>
            <person name="Chen I.-C.K."/>
            <person name="Wielgoss S."/>
        </authorList>
    </citation>
    <scope>NUCLEOTIDE SEQUENCE [LARGE SCALE GENOMIC DNA]</scope>
    <source>
        <strain evidence="1 2">Cbm 6</strain>
    </source>
</reference>
<organism evidence="1 2">
    <name type="scientific">Archangium minus</name>
    <dbReference type="NCBI Taxonomy" id="83450"/>
    <lineage>
        <taxon>Bacteria</taxon>
        <taxon>Pseudomonadati</taxon>
        <taxon>Myxococcota</taxon>
        <taxon>Myxococcia</taxon>
        <taxon>Myxococcales</taxon>
        <taxon>Cystobacterineae</taxon>
        <taxon>Archangiaceae</taxon>
        <taxon>Archangium</taxon>
    </lineage>
</organism>
<protein>
    <submittedName>
        <fullName evidence="1">STAS/SEC14 domain-containing protein</fullName>
    </submittedName>
</protein>
<name>A0ABY9WU47_9BACT</name>
<evidence type="ECO:0000313" key="1">
    <source>
        <dbReference type="EMBL" id="WNG44556.1"/>
    </source>
</evidence>
<evidence type="ECO:0000313" key="2">
    <source>
        <dbReference type="Proteomes" id="UP001611383"/>
    </source>
</evidence>
<dbReference type="EMBL" id="CP043494">
    <property type="protein sequence ID" value="WNG44556.1"/>
    <property type="molecule type" value="Genomic_DNA"/>
</dbReference>
<dbReference type="Proteomes" id="UP001611383">
    <property type="component" value="Chromosome"/>
</dbReference>